<evidence type="ECO:0000256" key="8">
    <source>
        <dbReference type="ARBA" id="ARBA00060643"/>
    </source>
</evidence>
<comment type="similarity">
    <text evidence="9 11">Belongs to the Orn/Lys/Arg decarboxylase class-II family. LysA subfamily.</text>
</comment>
<evidence type="ECO:0000313" key="15">
    <source>
        <dbReference type="EMBL" id="RZN64150.1"/>
    </source>
</evidence>
<dbReference type="GO" id="GO:0009089">
    <property type="term" value="P:lysine biosynthetic process via diaminopimelate"/>
    <property type="evidence" value="ECO:0007669"/>
    <property type="project" value="UniProtKB-UniRule"/>
</dbReference>
<dbReference type="InterPro" id="IPR022644">
    <property type="entry name" value="De-COase2_N"/>
</dbReference>
<dbReference type="InterPro" id="IPR029066">
    <property type="entry name" value="PLP-binding_barrel"/>
</dbReference>
<accession>A0A520KRB8</accession>
<evidence type="ECO:0000256" key="9">
    <source>
        <dbReference type="ARBA" id="ARBA00060983"/>
    </source>
</evidence>
<dbReference type="PRINTS" id="PR01181">
    <property type="entry name" value="DAPDCRBXLASE"/>
</dbReference>
<feature type="binding site" evidence="11">
    <location>
        <begin position="279"/>
        <end position="282"/>
    </location>
    <ligand>
        <name>pyridoxal 5'-phosphate</name>
        <dbReference type="ChEBI" id="CHEBI:597326"/>
    </ligand>
</feature>
<dbReference type="InterPro" id="IPR000183">
    <property type="entry name" value="Orn/DAP/Arg_de-COase"/>
</dbReference>
<evidence type="ECO:0000256" key="7">
    <source>
        <dbReference type="ARBA" id="ARBA00050464"/>
    </source>
</evidence>
<dbReference type="InterPro" id="IPR022657">
    <property type="entry name" value="De-COase2_CS"/>
</dbReference>
<reference evidence="15 16" key="1">
    <citation type="journal article" date="2019" name="Nat. Microbiol.">
        <title>Wide diversity of methane and short-chain alkane metabolisms in uncultured archaea.</title>
        <authorList>
            <person name="Borrel G."/>
            <person name="Adam P.S."/>
            <person name="McKay L.J."/>
            <person name="Chen L.X."/>
            <person name="Sierra-Garcia I.N."/>
            <person name="Sieber C.M."/>
            <person name="Letourneur Q."/>
            <person name="Ghozlane A."/>
            <person name="Andersen G.L."/>
            <person name="Li W.J."/>
            <person name="Hallam S.J."/>
            <person name="Muyzer G."/>
            <person name="de Oliveira V.M."/>
            <person name="Inskeep W.P."/>
            <person name="Banfield J.F."/>
            <person name="Gribaldo S."/>
        </authorList>
    </citation>
    <scope>NUCLEOTIDE SEQUENCE [LARGE SCALE GENOMIC DNA]</scope>
    <source>
        <strain evidence="15">NM1a</strain>
    </source>
</reference>
<sequence length="424" mass="47610">MRQNFKVKSGNLFIGNIDTMDLVDRFGTPLYVTDERIIRDKIEKFKRSFPSADIFYATKANWNISILKIMAQENLGADVFSDGELYIALLAGINREKILFNGNSKTLEELSMAIKAGVKISLDSEDELFTLSEIITDDDKVEVFFRVNPGISVNTHPKIATGLKKSKFGIPTEKIIDAYKKTLEFDNIIPVGIHSHIGSQILDISPYKETMERIMDIVGKLEKIGIDIRFIDIGGGLGIPYNTEDEKKASNPEDLSSLITPIYEDRCKEIGIKPRLILEPGRYLVGDSTILLTRVNAVKDAYKKFIAVDAGFNVLIRPAMYDAYHEMAVANNMDGKVKDKYTIVGPICESGDILGEDRWLPIVKKGDVIVIFDVGAYGFSMSSQYNGRRRPAEVLVNEDKIDLIRSRETYSDIYGNMVIPPRLL</sequence>
<comment type="cofactor">
    <cofactor evidence="1 11 12 13">
        <name>pyridoxal 5'-phosphate</name>
        <dbReference type="ChEBI" id="CHEBI:597326"/>
    </cofactor>
</comment>
<feature type="binding site" evidence="11">
    <location>
        <position position="317"/>
    </location>
    <ligand>
        <name>substrate</name>
    </ligand>
</feature>
<dbReference type="Proteomes" id="UP000317158">
    <property type="component" value="Unassembled WGS sequence"/>
</dbReference>
<evidence type="ECO:0000259" key="14">
    <source>
        <dbReference type="Pfam" id="PF02784"/>
    </source>
</evidence>
<evidence type="ECO:0000256" key="11">
    <source>
        <dbReference type="HAMAP-Rule" id="MF_02120"/>
    </source>
</evidence>
<evidence type="ECO:0000256" key="10">
    <source>
        <dbReference type="ARBA" id="ARBA00066427"/>
    </source>
</evidence>
<name>A0A520KRB8_METT2</name>
<feature type="binding site" evidence="11">
    <location>
        <position position="321"/>
    </location>
    <ligand>
        <name>substrate</name>
    </ligand>
</feature>
<gene>
    <name evidence="11 15" type="primary">lysA</name>
    <name evidence="15" type="ORF">EF806_05920</name>
</gene>
<dbReference type="FunFam" id="3.20.20.10:FF:000003">
    <property type="entry name" value="Diaminopimelate decarboxylase"/>
    <property type="match status" value="1"/>
</dbReference>
<dbReference type="FunFam" id="2.40.37.10:FF:000003">
    <property type="entry name" value="Diaminopimelate decarboxylase"/>
    <property type="match status" value="1"/>
</dbReference>
<protein>
    <recommendedName>
        <fullName evidence="10 11">Diaminopimelate decarboxylase</fullName>
        <shortName evidence="11">DAP decarboxylase</shortName>
        <shortName evidence="11">DAPDC</shortName>
        <ecNumber evidence="10 11">4.1.1.20</ecNumber>
    </recommendedName>
</protein>
<evidence type="ECO:0000256" key="1">
    <source>
        <dbReference type="ARBA" id="ARBA00001933"/>
    </source>
</evidence>
<organism evidence="15 16">
    <name type="scientific">Methanoliparum thermophilum</name>
    <dbReference type="NCBI Taxonomy" id="2491083"/>
    <lineage>
        <taxon>Archaea</taxon>
        <taxon>Methanobacteriati</taxon>
        <taxon>Methanobacteriota</taxon>
        <taxon>Candidatus Methanoliparia</taxon>
        <taxon>Candidatus Methanoliparales</taxon>
        <taxon>Candidatus Methanoliparaceae</taxon>
        <taxon>Candidatus Methanoliparum</taxon>
    </lineage>
</organism>
<comment type="function">
    <text evidence="11">Specifically catalyzes the decarboxylation of meso-diaminopimelate (meso-DAP) to L-lysine.</text>
</comment>
<dbReference type="GO" id="GO:0030170">
    <property type="term" value="F:pyridoxal phosphate binding"/>
    <property type="evidence" value="ECO:0007669"/>
    <property type="project" value="UniProtKB-UniRule"/>
</dbReference>
<dbReference type="PRINTS" id="PR01179">
    <property type="entry name" value="ODADCRBXLASE"/>
</dbReference>
<feature type="domain" description="Orn/DAP/Arg decarboxylase 2 N-terminal" evidence="14">
    <location>
        <begin position="38"/>
        <end position="285"/>
    </location>
</feature>
<dbReference type="CDD" id="cd06828">
    <property type="entry name" value="PLPDE_III_DapDC"/>
    <property type="match status" value="1"/>
</dbReference>
<evidence type="ECO:0000256" key="3">
    <source>
        <dbReference type="ARBA" id="ARBA00022793"/>
    </source>
</evidence>
<feature type="binding site" evidence="11">
    <location>
        <position position="349"/>
    </location>
    <ligand>
        <name>substrate</name>
    </ligand>
</feature>
<evidence type="ECO:0000256" key="4">
    <source>
        <dbReference type="ARBA" id="ARBA00022898"/>
    </source>
</evidence>
<dbReference type="EC" id="4.1.1.20" evidence="10 11"/>
<dbReference type="GO" id="GO:0008836">
    <property type="term" value="F:diaminopimelate decarboxylase activity"/>
    <property type="evidence" value="ECO:0007669"/>
    <property type="project" value="UniProtKB-UniRule"/>
</dbReference>
<comment type="catalytic activity">
    <reaction evidence="7 11 13">
        <text>meso-2,6-diaminopimelate + H(+) = L-lysine + CO2</text>
        <dbReference type="Rhea" id="RHEA:15101"/>
        <dbReference type="ChEBI" id="CHEBI:15378"/>
        <dbReference type="ChEBI" id="CHEBI:16526"/>
        <dbReference type="ChEBI" id="CHEBI:32551"/>
        <dbReference type="ChEBI" id="CHEBI:57791"/>
        <dbReference type="EC" id="4.1.1.20"/>
    </reaction>
</comment>
<feature type="binding site" evidence="11">
    <location>
        <position position="377"/>
    </location>
    <ligand>
        <name>pyridoxal 5'-phosphate</name>
        <dbReference type="ChEBI" id="CHEBI:597326"/>
    </ligand>
</feature>
<feature type="binding site" evidence="11">
    <location>
        <position position="236"/>
    </location>
    <ligand>
        <name>pyridoxal 5'-phosphate</name>
        <dbReference type="ChEBI" id="CHEBI:597326"/>
    </ligand>
</feature>
<dbReference type="PANTHER" id="PTHR43727">
    <property type="entry name" value="DIAMINOPIMELATE DECARBOXYLASE"/>
    <property type="match status" value="1"/>
</dbReference>
<comment type="caution">
    <text evidence="15">The sequence shown here is derived from an EMBL/GenBank/DDBJ whole genome shotgun (WGS) entry which is preliminary data.</text>
</comment>
<dbReference type="PANTHER" id="PTHR43727:SF2">
    <property type="entry name" value="GROUP IV DECARBOXYLASE"/>
    <property type="match status" value="1"/>
</dbReference>
<evidence type="ECO:0000256" key="2">
    <source>
        <dbReference type="ARBA" id="ARBA00022605"/>
    </source>
</evidence>
<evidence type="ECO:0000256" key="13">
    <source>
        <dbReference type="RuleBase" id="RU003738"/>
    </source>
</evidence>
<dbReference type="NCBIfam" id="TIGR01048">
    <property type="entry name" value="lysA"/>
    <property type="match status" value="1"/>
</dbReference>
<evidence type="ECO:0000256" key="6">
    <source>
        <dbReference type="ARBA" id="ARBA00023239"/>
    </source>
</evidence>
<proteinExistence type="inferred from homology"/>
<evidence type="ECO:0000256" key="12">
    <source>
        <dbReference type="PIRSR" id="PIRSR600183-50"/>
    </source>
</evidence>
<dbReference type="InterPro" id="IPR009006">
    <property type="entry name" value="Ala_racemase/Decarboxylase_C"/>
</dbReference>
<keyword evidence="2 11" id="KW-0028">Amino-acid biosynthesis</keyword>
<dbReference type="Gene3D" id="3.20.20.10">
    <property type="entry name" value="Alanine racemase"/>
    <property type="match status" value="1"/>
</dbReference>
<dbReference type="InterPro" id="IPR002986">
    <property type="entry name" value="DAP_deCOOHase_LysA"/>
</dbReference>
<dbReference type="Pfam" id="PF02784">
    <property type="entry name" value="Orn_Arg_deC_N"/>
    <property type="match status" value="1"/>
</dbReference>
<keyword evidence="3 11" id="KW-0210">Decarboxylase</keyword>
<dbReference type="PROSITE" id="PS00879">
    <property type="entry name" value="ODR_DC_2_2"/>
    <property type="match status" value="1"/>
</dbReference>
<feature type="binding site" evidence="11">
    <location>
        <position position="282"/>
    </location>
    <ligand>
        <name>substrate</name>
    </ligand>
</feature>
<evidence type="ECO:0000256" key="5">
    <source>
        <dbReference type="ARBA" id="ARBA00023154"/>
    </source>
</evidence>
<feature type="active site" description="Proton donor" evidence="12">
    <location>
        <position position="348"/>
    </location>
</feature>
<comment type="subunit">
    <text evidence="11">Homodimer.</text>
</comment>
<keyword evidence="6 11" id="KW-0456">Lyase</keyword>
<dbReference type="EMBL" id="RXIF01000010">
    <property type="protein sequence ID" value="RZN64150.1"/>
    <property type="molecule type" value="Genomic_DNA"/>
</dbReference>
<feature type="modified residue" description="N6-(pyridoxal phosphate)lysine" evidence="11 12">
    <location>
        <position position="59"/>
    </location>
</feature>
<dbReference type="HAMAP" id="MF_02120">
    <property type="entry name" value="LysA"/>
    <property type="match status" value="1"/>
</dbReference>
<dbReference type="AlphaFoldDB" id="A0A520KRB8"/>
<dbReference type="UniPathway" id="UPA00034">
    <property type="reaction ID" value="UER00027"/>
</dbReference>
<dbReference type="Gene3D" id="2.40.37.10">
    <property type="entry name" value="Lyase, Ornithine Decarboxylase, Chain A, domain 1"/>
    <property type="match status" value="1"/>
</dbReference>
<keyword evidence="4 11" id="KW-0663">Pyridoxal phosphate</keyword>
<feature type="binding site" evidence="11">
    <location>
        <position position="377"/>
    </location>
    <ligand>
        <name>substrate</name>
    </ligand>
</feature>
<dbReference type="SUPFAM" id="SSF50621">
    <property type="entry name" value="Alanine racemase C-terminal domain-like"/>
    <property type="match status" value="1"/>
</dbReference>
<dbReference type="SUPFAM" id="SSF51419">
    <property type="entry name" value="PLP-binding barrel"/>
    <property type="match status" value="1"/>
</dbReference>
<evidence type="ECO:0000313" key="16">
    <source>
        <dbReference type="Proteomes" id="UP000317158"/>
    </source>
</evidence>
<comment type="pathway">
    <text evidence="8 11 13">Amino-acid biosynthesis; L-lysine biosynthesis via DAP pathway; L-lysine from DL-2,6-diaminopimelate: step 1/1.</text>
</comment>
<keyword evidence="5 11" id="KW-0457">Lysine biosynthesis</keyword>